<evidence type="ECO:0000313" key="2">
    <source>
        <dbReference type="EMBL" id="GAH38138.1"/>
    </source>
</evidence>
<name>X1GYP8_9ZZZZ</name>
<feature type="compositionally biased region" description="Basic residues" evidence="1">
    <location>
        <begin position="1"/>
        <end position="10"/>
    </location>
</feature>
<dbReference type="AlphaFoldDB" id="X1GYP8"/>
<accession>X1GYP8</accession>
<protein>
    <recommendedName>
        <fullName evidence="3">DUF4145 domain-containing protein</fullName>
    </recommendedName>
</protein>
<reference evidence="2" key="1">
    <citation type="journal article" date="2014" name="Front. Microbiol.">
        <title>High frequency of phylogenetically diverse reductive dehalogenase-homologous genes in deep subseafloor sedimentary metagenomes.</title>
        <authorList>
            <person name="Kawai M."/>
            <person name="Futagami T."/>
            <person name="Toyoda A."/>
            <person name="Takaki Y."/>
            <person name="Nishi S."/>
            <person name="Hori S."/>
            <person name="Arai W."/>
            <person name="Tsubouchi T."/>
            <person name="Morono Y."/>
            <person name="Uchiyama I."/>
            <person name="Ito T."/>
            <person name="Fujiyama A."/>
            <person name="Inagaki F."/>
            <person name="Takami H."/>
        </authorList>
    </citation>
    <scope>NUCLEOTIDE SEQUENCE</scope>
    <source>
        <strain evidence="2">Expedition CK06-06</strain>
    </source>
</reference>
<sequence length="187" mass="21193">DFRPNTAKRHLREELSKGSQEQVAELPSGVLGENPLAHDIWDRLSQLPPLLMEDGPYCGLIREARDVFVDGHFYACVAMCGISLERFQRDKAEPYGATRKHTMRQVRSRLQKNEVLLPRTLSLCKSMADLRNDYAHGHGLNPKEDALKSLGWMHSFIDNETNLMRDYVIVDGILNRKHAVGGNNGAR</sequence>
<proteinExistence type="predicted"/>
<feature type="non-terminal residue" evidence="2">
    <location>
        <position position="1"/>
    </location>
</feature>
<feature type="region of interest" description="Disordered" evidence="1">
    <location>
        <begin position="1"/>
        <end position="23"/>
    </location>
</feature>
<organism evidence="2">
    <name type="scientific">marine sediment metagenome</name>
    <dbReference type="NCBI Taxonomy" id="412755"/>
    <lineage>
        <taxon>unclassified sequences</taxon>
        <taxon>metagenomes</taxon>
        <taxon>ecological metagenomes</taxon>
    </lineage>
</organism>
<evidence type="ECO:0008006" key="3">
    <source>
        <dbReference type="Google" id="ProtNLM"/>
    </source>
</evidence>
<comment type="caution">
    <text evidence="2">The sequence shown here is derived from an EMBL/GenBank/DDBJ whole genome shotgun (WGS) entry which is preliminary data.</text>
</comment>
<evidence type="ECO:0000256" key="1">
    <source>
        <dbReference type="SAM" id="MobiDB-lite"/>
    </source>
</evidence>
<dbReference type="EMBL" id="BARU01009521">
    <property type="protein sequence ID" value="GAH38138.1"/>
    <property type="molecule type" value="Genomic_DNA"/>
</dbReference>
<gene>
    <name evidence="2" type="ORF">S03H2_18361</name>
</gene>